<feature type="region of interest" description="Disordered" evidence="1">
    <location>
        <begin position="322"/>
        <end position="341"/>
    </location>
</feature>
<reference evidence="2 3" key="1">
    <citation type="submission" date="2018-09" db="EMBL/GenBank/DDBJ databases">
        <title>Genomic investigation of the strawberry pathogen Phytophthora fragariae indicates pathogenicity is determined by transcriptional variation in three key races.</title>
        <authorList>
            <person name="Adams T.M."/>
            <person name="Armitage A.D."/>
            <person name="Sobczyk M.K."/>
            <person name="Bates H.J."/>
            <person name="Dunwell J.M."/>
            <person name="Nellist C.F."/>
            <person name="Harrison R.J."/>
        </authorList>
    </citation>
    <scope>NUCLEOTIDE SEQUENCE [LARGE SCALE GENOMIC DNA]</scope>
    <source>
        <strain evidence="2 3">SCRP324</strain>
    </source>
</reference>
<protein>
    <submittedName>
        <fullName evidence="2">Uncharacterized protein</fullName>
    </submittedName>
</protein>
<dbReference type="OrthoDB" id="113985at2759"/>
<gene>
    <name evidence="2" type="ORF">PR002_g5024</name>
</gene>
<sequence length="341" mass="38849">MSNVTCWTEVEVDILIQTWSEVEAKYPMLRCPRGSGTLHAKLYALFSKRCKFTRSSTAVNRMKFHLRSFALFVKKFNEERRKDGGRLWFELSADERKQHRPTLPPNIRGLALSVSEKAFATLLTMERAQRWLGITPTDVERLDDVKDASSENSLLSSLPPSPHPEPPISEPKDEEEDEGGFSSRFESTSPGTEQHAKDDEEKTFFDSCSSSPTSIFDEDSWSKYTTCKTLSSEEEKEEEPQRQSKHRECNALLEKMIKLQNNKMRRAVNKLRAGIEGEILRNAGMLRSISSNQSDGDAEASGDAVFVSKVLDMQLQQVRDRFDQFDPKQKSEEAAKRALLQ</sequence>
<dbReference type="EMBL" id="QXFU01000207">
    <property type="protein sequence ID" value="KAE9040306.1"/>
    <property type="molecule type" value="Genomic_DNA"/>
</dbReference>
<evidence type="ECO:0000313" key="2">
    <source>
        <dbReference type="EMBL" id="KAE9040306.1"/>
    </source>
</evidence>
<feature type="compositionally biased region" description="Pro residues" evidence="1">
    <location>
        <begin position="159"/>
        <end position="169"/>
    </location>
</feature>
<feature type="compositionally biased region" description="Basic and acidic residues" evidence="1">
    <location>
        <begin position="194"/>
        <end position="204"/>
    </location>
</feature>
<organism evidence="2 3">
    <name type="scientific">Phytophthora rubi</name>
    <dbReference type="NCBI Taxonomy" id="129364"/>
    <lineage>
        <taxon>Eukaryota</taxon>
        <taxon>Sar</taxon>
        <taxon>Stramenopiles</taxon>
        <taxon>Oomycota</taxon>
        <taxon>Peronosporomycetes</taxon>
        <taxon>Peronosporales</taxon>
        <taxon>Peronosporaceae</taxon>
        <taxon>Phytophthora</taxon>
    </lineage>
</organism>
<name>A0A6A3NH38_9STRA</name>
<dbReference type="AlphaFoldDB" id="A0A6A3NH38"/>
<evidence type="ECO:0000313" key="3">
    <source>
        <dbReference type="Proteomes" id="UP000435112"/>
    </source>
</evidence>
<feature type="region of interest" description="Disordered" evidence="1">
    <location>
        <begin position="146"/>
        <end position="213"/>
    </location>
</feature>
<dbReference type="Proteomes" id="UP000435112">
    <property type="component" value="Unassembled WGS sequence"/>
</dbReference>
<proteinExistence type="predicted"/>
<evidence type="ECO:0000256" key="1">
    <source>
        <dbReference type="SAM" id="MobiDB-lite"/>
    </source>
</evidence>
<comment type="caution">
    <text evidence="2">The sequence shown here is derived from an EMBL/GenBank/DDBJ whole genome shotgun (WGS) entry which is preliminary data.</text>
</comment>
<accession>A0A6A3NH38</accession>